<dbReference type="AlphaFoldDB" id="A0A6J4V9X2"/>
<gene>
    <name evidence="2" type="ORF">AVDCRST_MAG88-2485</name>
</gene>
<feature type="compositionally biased region" description="Basic and acidic residues" evidence="1">
    <location>
        <begin position="31"/>
        <end position="40"/>
    </location>
</feature>
<feature type="region of interest" description="Disordered" evidence="1">
    <location>
        <begin position="1"/>
        <end position="74"/>
    </location>
</feature>
<evidence type="ECO:0000256" key="1">
    <source>
        <dbReference type="SAM" id="MobiDB-lite"/>
    </source>
</evidence>
<name>A0A6J4V9X2_9BACT</name>
<reference evidence="2" key="1">
    <citation type="submission" date="2020-02" db="EMBL/GenBank/DDBJ databases">
        <authorList>
            <person name="Meier V. D."/>
        </authorList>
    </citation>
    <scope>NUCLEOTIDE SEQUENCE</scope>
    <source>
        <strain evidence="2">AVDCRST_MAG88</strain>
    </source>
</reference>
<sequence length="74" mass="7559">GGTVVAAARVRGGAGAPPVEGLPADCRRHHPIDPIDRDRQVAPYPARRPAGQGPCPGRDRSRGSTGAAIEEGVV</sequence>
<feature type="non-terminal residue" evidence="2">
    <location>
        <position position="1"/>
    </location>
</feature>
<accession>A0A6J4V9X2</accession>
<feature type="compositionally biased region" description="Low complexity" evidence="1">
    <location>
        <begin position="1"/>
        <end position="19"/>
    </location>
</feature>
<organism evidence="2">
    <name type="scientific">uncultured Thermomicrobiales bacterium</name>
    <dbReference type="NCBI Taxonomy" id="1645740"/>
    <lineage>
        <taxon>Bacteria</taxon>
        <taxon>Pseudomonadati</taxon>
        <taxon>Thermomicrobiota</taxon>
        <taxon>Thermomicrobia</taxon>
        <taxon>Thermomicrobiales</taxon>
        <taxon>environmental samples</taxon>
    </lineage>
</organism>
<evidence type="ECO:0000313" key="2">
    <source>
        <dbReference type="EMBL" id="CAA9572542.1"/>
    </source>
</evidence>
<proteinExistence type="predicted"/>
<dbReference type="EMBL" id="CADCWM010000620">
    <property type="protein sequence ID" value="CAA9572542.1"/>
    <property type="molecule type" value="Genomic_DNA"/>
</dbReference>
<feature type="non-terminal residue" evidence="2">
    <location>
        <position position="74"/>
    </location>
</feature>
<protein>
    <submittedName>
        <fullName evidence="2">Uncharacterized protein</fullName>
    </submittedName>
</protein>